<dbReference type="SUPFAM" id="SSF51905">
    <property type="entry name" value="FAD/NAD(P)-binding domain"/>
    <property type="match status" value="1"/>
</dbReference>
<dbReference type="Gene3D" id="3.50.50.60">
    <property type="entry name" value="FAD/NAD(P)-binding domain"/>
    <property type="match status" value="1"/>
</dbReference>
<evidence type="ECO:0000256" key="2">
    <source>
        <dbReference type="PIRNR" id="PIRNR037514"/>
    </source>
</evidence>
<dbReference type="GO" id="GO:0005092">
    <property type="term" value="F:GDP-dissociation inhibitor activity"/>
    <property type="evidence" value="ECO:0007669"/>
    <property type="project" value="UniProtKB-UniRule"/>
</dbReference>
<reference evidence="3" key="1">
    <citation type="submission" date="2023-11" db="EMBL/GenBank/DDBJ databases">
        <authorList>
            <person name="Alioto T."/>
            <person name="Alioto T."/>
            <person name="Gomez Garrido J."/>
        </authorList>
    </citation>
    <scope>NUCLEOTIDE SEQUENCE</scope>
</reference>
<sequence>MDTLDGSSWDVVISGTGLPQSLLALALSRSDRTVLHVDRNDYYGSDEAAFSLSEAEAWAERHAGTEKAENSSFSHAAVTKAAQGEDGEAAQLSHARAYSVALAPQLIYSRSNLLPALVSSKTHGQLDFQAVGSWFVVHKTSGQTELTRVPGGREDIFQDGALDLKAKRSLMKFLRFVANFEEQQDTWREDSGKPFSAFLSEKFGLPLASHAPILALTLSSRPLADTTVESALPRIAGYLRGIGLFGPGFGALLPKWGGLAEIGQVACRAGAVGGAVYVLNKGIADVQHDDEFNLTLRLGGSEKVTSKWLAGTQQELPGASPTPESGSKTSLVSRSIAIVSSTLGSLFPLTSEGGVTPAGAVVLIEPSHDAEPPVHILAHSSESGECPAGQCVLYASVAQAPESGFDRLDHAIKEFLSSTREEPKPAVLWCMKYQQRYASSPSTPQRTGPLLVLHNLSSDLALEDSVLEDVKAAWQQITNDDETTFMKFEAREGTAEDEETFE</sequence>
<comment type="similarity">
    <text evidence="1 2">Belongs to the Rab GDI family.</text>
</comment>
<organism evidence="3 4">
    <name type="scientific">Lecanosticta acicola</name>
    <dbReference type="NCBI Taxonomy" id="111012"/>
    <lineage>
        <taxon>Eukaryota</taxon>
        <taxon>Fungi</taxon>
        <taxon>Dikarya</taxon>
        <taxon>Ascomycota</taxon>
        <taxon>Pezizomycotina</taxon>
        <taxon>Dothideomycetes</taxon>
        <taxon>Dothideomycetidae</taxon>
        <taxon>Mycosphaerellales</taxon>
        <taxon>Mycosphaerellaceae</taxon>
        <taxon>Lecanosticta</taxon>
    </lineage>
</organism>
<dbReference type="GO" id="GO:0016740">
    <property type="term" value="F:transferase activity"/>
    <property type="evidence" value="ECO:0007669"/>
    <property type="project" value="UniProtKB-KW"/>
</dbReference>
<keyword evidence="4" id="KW-1185">Reference proteome</keyword>
<dbReference type="SUPFAM" id="SSF54373">
    <property type="entry name" value="FAD-linked reductases, C-terminal domain"/>
    <property type="match status" value="1"/>
</dbReference>
<dbReference type="PANTHER" id="PTHR11787">
    <property type="entry name" value="RAB GDP-DISSOCIATION INHIBITOR"/>
    <property type="match status" value="1"/>
</dbReference>
<dbReference type="InterPro" id="IPR036188">
    <property type="entry name" value="FAD/NAD-bd_sf"/>
</dbReference>
<dbReference type="GO" id="GO:0016192">
    <property type="term" value="P:vesicle-mediated transport"/>
    <property type="evidence" value="ECO:0007669"/>
    <property type="project" value="TreeGrafter"/>
</dbReference>
<gene>
    <name evidence="3" type="ORF">LECACI_7A002216</name>
</gene>
<dbReference type="PRINTS" id="PR00891">
    <property type="entry name" value="RABGDIREP"/>
</dbReference>
<protein>
    <recommendedName>
        <fullName evidence="2">Rab proteins geranylgeranyltransferase</fullName>
    </recommendedName>
</protein>
<keyword evidence="3" id="KW-0808">Transferase</keyword>
<evidence type="ECO:0000313" key="3">
    <source>
        <dbReference type="EMBL" id="CAK3885350.1"/>
    </source>
</evidence>
<dbReference type="Gene3D" id="3.30.519.10">
    <property type="entry name" value="Guanine Nucleotide Dissociation Inhibitor, domain 2"/>
    <property type="match status" value="1"/>
</dbReference>
<dbReference type="InterPro" id="IPR017230">
    <property type="entry name" value="Mrs6"/>
</dbReference>
<dbReference type="PANTHER" id="PTHR11787:SF4">
    <property type="entry name" value="CHM, RAB ESCORT PROTEIN 1"/>
    <property type="match status" value="1"/>
</dbReference>
<dbReference type="Proteomes" id="UP001296104">
    <property type="component" value="Unassembled WGS sequence"/>
</dbReference>
<accession>A0AAI8YUH7</accession>
<proteinExistence type="inferred from homology"/>
<dbReference type="Gene3D" id="1.10.405.10">
    <property type="entry name" value="Guanine Nucleotide Dissociation Inhibitor, domain 1"/>
    <property type="match status" value="1"/>
</dbReference>
<dbReference type="GO" id="GO:0007264">
    <property type="term" value="P:small GTPase-mediated signal transduction"/>
    <property type="evidence" value="ECO:0007669"/>
    <property type="project" value="UniProtKB-UniRule"/>
</dbReference>
<dbReference type="GO" id="GO:0005634">
    <property type="term" value="C:nucleus"/>
    <property type="evidence" value="ECO:0007669"/>
    <property type="project" value="TreeGrafter"/>
</dbReference>
<dbReference type="AlphaFoldDB" id="A0AAI8YUH7"/>
<name>A0AAI8YUH7_9PEZI</name>
<comment type="caution">
    <text evidence="3">The sequence shown here is derived from an EMBL/GenBank/DDBJ whole genome shotgun (WGS) entry which is preliminary data.</text>
</comment>
<dbReference type="GO" id="GO:0005968">
    <property type="term" value="C:Rab-protein geranylgeranyltransferase complex"/>
    <property type="evidence" value="ECO:0007669"/>
    <property type="project" value="TreeGrafter"/>
</dbReference>
<dbReference type="EMBL" id="CAVMBE010000009">
    <property type="protein sequence ID" value="CAK3885350.1"/>
    <property type="molecule type" value="Genomic_DNA"/>
</dbReference>
<dbReference type="GO" id="GO:0005829">
    <property type="term" value="C:cytosol"/>
    <property type="evidence" value="ECO:0007669"/>
    <property type="project" value="TreeGrafter"/>
</dbReference>
<evidence type="ECO:0000313" key="4">
    <source>
        <dbReference type="Proteomes" id="UP001296104"/>
    </source>
</evidence>
<dbReference type="PIRSF" id="PIRSF037514">
    <property type="entry name" value="Rab_ger_ger_transf_A_fun"/>
    <property type="match status" value="1"/>
</dbReference>
<evidence type="ECO:0000256" key="1">
    <source>
        <dbReference type="ARBA" id="ARBA00005593"/>
    </source>
</evidence>
<dbReference type="Pfam" id="PF00996">
    <property type="entry name" value="GDI"/>
    <property type="match status" value="2"/>
</dbReference>
<dbReference type="InterPro" id="IPR018203">
    <property type="entry name" value="GDP_dissociation_inhibitor"/>
</dbReference>